<dbReference type="OrthoDB" id="4056921at2759"/>
<organism evidence="14 15">
    <name type="scientific">Pichia inconspicua</name>
    <dbReference type="NCBI Taxonomy" id="52247"/>
    <lineage>
        <taxon>Eukaryota</taxon>
        <taxon>Fungi</taxon>
        <taxon>Dikarya</taxon>
        <taxon>Ascomycota</taxon>
        <taxon>Saccharomycotina</taxon>
        <taxon>Pichiomycetes</taxon>
        <taxon>Pichiales</taxon>
        <taxon>Pichiaceae</taxon>
        <taxon>Pichia</taxon>
    </lineage>
</organism>
<dbReference type="AlphaFoldDB" id="A0A4T0X561"/>
<keyword evidence="15" id="KW-1185">Reference proteome</keyword>
<evidence type="ECO:0000313" key="15">
    <source>
        <dbReference type="Proteomes" id="UP000307173"/>
    </source>
</evidence>
<evidence type="ECO:0000256" key="1">
    <source>
        <dbReference type="ARBA" id="ARBA00002772"/>
    </source>
</evidence>
<keyword evidence="8 12" id="KW-0175">Coiled coil</keyword>
<evidence type="ECO:0000256" key="9">
    <source>
        <dbReference type="ARBA" id="ARBA00023306"/>
    </source>
</evidence>
<dbReference type="Gene3D" id="3.30.457.50">
    <property type="entry name" value="Chromosome segregation protein Spc25"/>
    <property type="match status" value="1"/>
</dbReference>
<dbReference type="Pfam" id="PF08234">
    <property type="entry name" value="Spindle_Spc25"/>
    <property type="match status" value="1"/>
</dbReference>
<evidence type="ECO:0000256" key="7">
    <source>
        <dbReference type="ARBA" id="ARBA00022838"/>
    </source>
</evidence>
<evidence type="ECO:0000256" key="4">
    <source>
        <dbReference type="ARBA" id="ARBA00022454"/>
    </source>
</evidence>
<dbReference type="STRING" id="52247.A0A4T0X561"/>
<comment type="subunit">
    <text evidence="3">Component of the NDC80 complex, which consists of NDC80, NUF2, SPC24 and SPC25.</text>
</comment>
<dbReference type="GO" id="GO:0005634">
    <property type="term" value="C:nucleus"/>
    <property type="evidence" value="ECO:0007669"/>
    <property type="project" value="UniProtKB-SubCell"/>
</dbReference>
<feature type="domain" description="Chromosome segregation protein Spc25 C-terminal" evidence="13">
    <location>
        <begin position="185"/>
        <end position="252"/>
    </location>
</feature>
<evidence type="ECO:0000256" key="10">
    <source>
        <dbReference type="ARBA" id="ARBA00023328"/>
    </source>
</evidence>
<reference evidence="14 15" key="1">
    <citation type="journal article" date="2019" name="Front. Genet.">
        <title>Whole-Genome Sequencing of the Opportunistic Yeast Pathogen Candida inconspicua Uncovers Its Hybrid Origin.</title>
        <authorList>
            <person name="Mixao V."/>
            <person name="Hansen A.P."/>
            <person name="Saus E."/>
            <person name="Boekhout T."/>
            <person name="Lass-Florl C."/>
            <person name="Gabaldon T."/>
        </authorList>
    </citation>
    <scope>NUCLEOTIDE SEQUENCE [LARGE SCALE GENOMIC DNA]</scope>
    <source>
        <strain evidence="14 15">CBS 180</strain>
    </source>
</reference>
<evidence type="ECO:0000313" key="14">
    <source>
        <dbReference type="EMBL" id="TID30092.1"/>
    </source>
</evidence>
<dbReference type="GO" id="GO:0031262">
    <property type="term" value="C:Ndc80 complex"/>
    <property type="evidence" value="ECO:0007669"/>
    <property type="project" value="InterPro"/>
</dbReference>
<dbReference type="CDD" id="cd23784">
    <property type="entry name" value="RWD_Spc25"/>
    <property type="match status" value="1"/>
</dbReference>
<accession>A0A4T0X561</accession>
<dbReference type="EMBL" id="SELW01000203">
    <property type="protein sequence ID" value="TID30092.1"/>
    <property type="molecule type" value="Genomic_DNA"/>
</dbReference>
<evidence type="ECO:0000256" key="11">
    <source>
        <dbReference type="RuleBase" id="RU367150"/>
    </source>
</evidence>
<gene>
    <name evidence="14" type="ORF">CANINC_001316</name>
</gene>
<evidence type="ECO:0000259" key="13">
    <source>
        <dbReference type="Pfam" id="PF08234"/>
    </source>
</evidence>
<evidence type="ECO:0000256" key="2">
    <source>
        <dbReference type="ARBA" id="ARBA00006379"/>
    </source>
</evidence>
<dbReference type="GO" id="GO:0007059">
    <property type="term" value="P:chromosome segregation"/>
    <property type="evidence" value="ECO:0007669"/>
    <property type="project" value="InterPro"/>
</dbReference>
<comment type="function">
    <text evidence="1 11">Acts as a component of the essential kinetochore-associated NDC80 complex, which is required for chromosome segregation and spindle checkpoint activity.</text>
</comment>
<keyword evidence="11" id="KW-0539">Nucleus</keyword>
<keyword evidence="7 11" id="KW-0995">Kinetochore</keyword>
<evidence type="ECO:0000256" key="3">
    <source>
        <dbReference type="ARBA" id="ARBA00011562"/>
    </source>
</evidence>
<protein>
    <recommendedName>
        <fullName evidence="11">Kinetochore protein SPC25</fullName>
    </recommendedName>
</protein>
<dbReference type="Proteomes" id="UP000307173">
    <property type="component" value="Unassembled WGS sequence"/>
</dbReference>
<keyword evidence="6 11" id="KW-0498">Mitosis</keyword>
<keyword evidence="5 11" id="KW-0132">Cell division</keyword>
<keyword evidence="10 11" id="KW-0137">Centromere</keyword>
<sequence length="260" mass="30581">MSSEMQIDKPRGSQKQIEENIDLVNTLGPQMIELQEIANDYLSTVRNAILKRRTEHQIKLSQLRSHDQKLKAEIERNKSARQKLLEELAKEMKRRNESSTQVEEMRIQQESLQKETEEFTKKIQDLESQIGLKLRQITEQRDLLRNQTGLVNDKLFQFEHLLGLRIENTGYDTILPIDENLVTEKTDLIKFVFKNVDPEDFTREVSFTLDPVSLKILRSHPELPISVYNEAVQIFVDTKEIVYLWKYMRASLQKEILSPK</sequence>
<name>A0A4T0X561_9ASCO</name>
<dbReference type="GO" id="GO:0051301">
    <property type="term" value="P:cell division"/>
    <property type="evidence" value="ECO:0007669"/>
    <property type="project" value="UniProtKB-UniRule"/>
</dbReference>
<comment type="caution">
    <text evidence="14">The sequence shown here is derived from an EMBL/GenBank/DDBJ whole genome shotgun (WGS) entry which is preliminary data.</text>
</comment>
<dbReference type="InterPro" id="IPR013255">
    <property type="entry name" value="Spc25_C"/>
</dbReference>
<evidence type="ECO:0000256" key="5">
    <source>
        <dbReference type="ARBA" id="ARBA00022618"/>
    </source>
</evidence>
<keyword evidence="9 11" id="KW-0131">Cell cycle</keyword>
<keyword evidence="4 11" id="KW-0158">Chromosome</keyword>
<proteinExistence type="inferred from homology"/>
<evidence type="ECO:0000256" key="8">
    <source>
        <dbReference type="ARBA" id="ARBA00023054"/>
    </source>
</evidence>
<feature type="coiled-coil region" evidence="12">
    <location>
        <begin position="63"/>
        <end position="129"/>
    </location>
</feature>
<comment type="subcellular location">
    <subcellularLocation>
        <location evidence="11">Nucleus</location>
    </subcellularLocation>
    <subcellularLocation>
        <location evidence="11">Chromosome</location>
        <location evidence="11">Centromere</location>
        <location evidence="11">Kinetochore</location>
    </subcellularLocation>
</comment>
<dbReference type="PANTHER" id="PTHR14281">
    <property type="entry name" value="KINETOCHORE PROTEIN SPC25-RELATED"/>
    <property type="match status" value="1"/>
</dbReference>
<dbReference type="InterPro" id="IPR045143">
    <property type="entry name" value="Spc25"/>
</dbReference>
<comment type="similarity">
    <text evidence="2 11">Belongs to the SPC25 family.</text>
</comment>
<evidence type="ECO:0000256" key="12">
    <source>
        <dbReference type="SAM" id="Coils"/>
    </source>
</evidence>
<dbReference type="PANTHER" id="PTHR14281:SF0">
    <property type="entry name" value="KINETOCHORE PROTEIN SPC25"/>
    <property type="match status" value="1"/>
</dbReference>
<evidence type="ECO:0000256" key="6">
    <source>
        <dbReference type="ARBA" id="ARBA00022776"/>
    </source>
</evidence>